<name>A0A1J9QMY0_9EURO</name>
<organism evidence="3 4">
    <name type="scientific">Emergomyces pasteurianus Ep9510</name>
    <dbReference type="NCBI Taxonomy" id="1447872"/>
    <lineage>
        <taxon>Eukaryota</taxon>
        <taxon>Fungi</taxon>
        <taxon>Dikarya</taxon>
        <taxon>Ascomycota</taxon>
        <taxon>Pezizomycotina</taxon>
        <taxon>Eurotiomycetes</taxon>
        <taxon>Eurotiomycetidae</taxon>
        <taxon>Onygenales</taxon>
        <taxon>Ajellomycetaceae</taxon>
        <taxon>Emergomyces</taxon>
    </lineage>
</organism>
<feature type="transmembrane region" description="Helical" evidence="2">
    <location>
        <begin position="147"/>
        <end position="166"/>
    </location>
</feature>
<dbReference type="AlphaFoldDB" id="A0A1J9QMY0"/>
<dbReference type="EMBL" id="LGRN01000101">
    <property type="protein sequence ID" value="OJD16581.1"/>
    <property type="molecule type" value="Genomic_DNA"/>
</dbReference>
<reference evidence="3 4" key="1">
    <citation type="submission" date="2015-07" db="EMBL/GenBank/DDBJ databases">
        <title>Emmonsia species relationships and genome sequence.</title>
        <authorList>
            <consortium name="The Broad Institute Genomics Platform"/>
            <person name="Cuomo C.A."/>
            <person name="Munoz J.F."/>
            <person name="Imamovic A."/>
            <person name="Priest M.E."/>
            <person name="Young S."/>
            <person name="Clay O.K."/>
            <person name="McEwen J.G."/>
        </authorList>
    </citation>
    <scope>NUCLEOTIDE SEQUENCE [LARGE SCALE GENOMIC DNA]</scope>
    <source>
        <strain evidence="3 4">UAMH 9510</strain>
    </source>
</reference>
<feature type="transmembrane region" description="Helical" evidence="2">
    <location>
        <begin position="266"/>
        <end position="290"/>
    </location>
</feature>
<feature type="region of interest" description="Disordered" evidence="1">
    <location>
        <begin position="337"/>
        <end position="356"/>
    </location>
</feature>
<feature type="transmembrane region" description="Helical" evidence="2">
    <location>
        <begin position="230"/>
        <end position="246"/>
    </location>
</feature>
<feature type="transmembrane region" description="Helical" evidence="2">
    <location>
        <begin position="105"/>
        <end position="126"/>
    </location>
</feature>
<gene>
    <name evidence="3" type="ORF">AJ78_03272</name>
</gene>
<accession>A0A1J9QMY0</accession>
<evidence type="ECO:0000256" key="1">
    <source>
        <dbReference type="SAM" id="MobiDB-lite"/>
    </source>
</evidence>
<comment type="caution">
    <text evidence="3">The sequence shown here is derived from an EMBL/GenBank/DDBJ whole genome shotgun (WGS) entry which is preliminary data.</text>
</comment>
<feature type="transmembrane region" description="Helical" evidence="2">
    <location>
        <begin position="186"/>
        <end position="209"/>
    </location>
</feature>
<feature type="transmembrane region" description="Helical" evidence="2">
    <location>
        <begin position="33"/>
        <end position="52"/>
    </location>
</feature>
<protein>
    <submittedName>
        <fullName evidence="3">Uncharacterized protein</fullName>
    </submittedName>
</protein>
<keyword evidence="2" id="KW-0472">Membrane</keyword>
<evidence type="ECO:0000313" key="4">
    <source>
        <dbReference type="Proteomes" id="UP000182235"/>
    </source>
</evidence>
<evidence type="ECO:0000313" key="3">
    <source>
        <dbReference type="EMBL" id="OJD16581.1"/>
    </source>
</evidence>
<keyword evidence="2" id="KW-0812">Transmembrane</keyword>
<keyword evidence="2" id="KW-1133">Transmembrane helix</keyword>
<dbReference type="PROSITE" id="PS51257">
    <property type="entry name" value="PROKAR_LIPOPROTEIN"/>
    <property type="match status" value="1"/>
</dbReference>
<evidence type="ECO:0000256" key="2">
    <source>
        <dbReference type="SAM" id="Phobius"/>
    </source>
</evidence>
<dbReference type="Proteomes" id="UP000182235">
    <property type="component" value="Unassembled WGS sequence"/>
</dbReference>
<dbReference type="VEuPathDB" id="FungiDB:AJ78_03272"/>
<sequence length="366" mass="40157">MAPRRGGGGGGSFGGSSSASCSSSAFTSTNDQIYLGYFIAFFVIDSVLLWMASRLFKLKRSDPFVRWPLMLSVILNVFIHGWNLLFLVLGECGAIGINLNVKLSLVSGFLSVIATSLLVGAVMVPICKRIHQVANMSPRLIATLHGLLVTGFAVFYFIAACLIAAITTMESGFSTYRRRRALASLIVAWNGVVTFTGVVLLLGMLSTAFNLVSPMSRSKVLQSSSLRRNILCLALSSICFGAFFLADRIVAYRVTWKQSSNYDLLVSYYAMEALCLFFHSLTFLFALLVATSTALTDGVQSVAQEQPAQPQSNYAYPIQSNPPDFNVPLMQQYPQQSYPPVPSVQPYQQPHQLYDPHHHPVPAPYH</sequence>
<proteinExistence type="predicted"/>
<feature type="transmembrane region" description="Helical" evidence="2">
    <location>
        <begin position="64"/>
        <end position="85"/>
    </location>
</feature>
<dbReference type="OrthoDB" id="4507588at2759"/>
<keyword evidence="4" id="KW-1185">Reference proteome</keyword>